<keyword evidence="3" id="KW-0378">Hydrolase</keyword>
<feature type="coiled-coil region" evidence="1">
    <location>
        <begin position="260"/>
        <end position="287"/>
    </location>
</feature>
<dbReference type="EMBL" id="MEWA01000038">
    <property type="protein sequence ID" value="OGC68611.1"/>
    <property type="molecule type" value="Genomic_DNA"/>
</dbReference>
<evidence type="ECO:0000313" key="4">
    <source>
        <dbReference type="Proteomes" id="UP000179113"/>
    </source>
</evidence>
<name>A0A1F4WGT3_UNCKA</name>
<proteinExistence type="predicted"/>
<dbReference type="GO" id="GO:0008270">
    <property type="term" value="F:zinc ion binding"/>
    <property type="evidence" value="ECO:0007669"/>
    <property type="project" value="InterPro"/>
</dbReference>
<dbReference type="GO" id="GO:0003676">
    <property type="term" value="F:nucleic acid binding"/>
    <property type="evidence" value="ECO:0007669"/>
    <property type="project" value="InterPro"/>
</dbReference>
<gene>
    <name evidence="3" type="ORF">A2415_01205</name>
</gene>
<dbReference type="InterPro" id="IPR003615">
    <property type="entry name" value="HNH_nuc"/>
</dbReference>
<keyword evidence="1" id="KW-0175">Coiled coil</keyword>
<feature type="domain" description="HNH nuclease" evidence="2">
    <location>
        <begin position="309"/>
        <end position="362"/>
    </location>
</feature>
<dbReference type="PANTHER" id="PTHR39639">
    <property type="entry name" value="CHROMOSOME 16, WHOLE GENOME SHOTGUN SEQUENCE"/>
    <property type="match status" value="1"/>
</dbReference>
<keyword evidence="3" id="KW-0540">Nuclease</keyword>
<dbReference type="Gene3D" id="1.10.30.50">
    <property type="match status" value="1"/>
</dbReference>
<dbReference type="CDD" id="cd00085">
    <property type="entry name" value="HNHc"/>
    <property type="match status" value="1"/>
</dbReference>
<dbReference type="SMART" id="SM00507">
    <property type="entry name" value="HNHc"/>
    <property type="match status" value="1"/>
</dbReference>
<organism evidence="3 4">
    <name type="scientific">candidate division WWE3 bacterium RIFOXYC1_FULL_39_7</name>
    <dbReference type="NCBI Taxonomy" id="1802643"/>
    <lineage>
        <taxon>Bacteria</taxon>
        <taxon>Katanobacteria</taxon>
    </lineage>
</organism>
<keyword evidence="3" id="KW-0255">Endonuclease</keyword>
<dbReference type="AlphaFoldDB" id="A0A1F4WGT3"/>
<dbReference type="Pfam" id="PF03235">
    <property type="entry name" value="GmrSD_N"/>
    <property type="match status" value="1"/>
</dbReference>
<accession>A0A1F4WGT3</accession>
<protein>
    <submittedName>
        <fullName evidence="3">HNH endonuclease</fullName>
    </submittedName>
</protein>
<dbReference type="InterPro" id="IPR004919">
    <property type="entry name" value="GmrSD_N"/>
</dbReference>
<dbReference type="InterPro" id="IPR002711">
    <property type="entry name" value="HNH"/>
</dbReference>
<dbReference type="Proteomes" id="UP000179113">
    <property type="component" value="Unassembled WGS sequence"/>
</dbReference>
<reference evidence="3 4" key="1">
    <citation type="journal article" date="2016" name="Nat. Commun.">
        <title>Thousands of microbial genomes shed light on interconnected biogeochemical processes in an aquifer system.</title>
        <authorList>
            <person name="Anantharaman K."/>
            <person name="Brown C.T."/>
            <person name="Hug L.A."/>
            <person name="Sharon I."/>
            <person name="Castelle C.J."/>
            <person name="Probst A.J."/>
            <person name="Thomas B.C."/>
            <person name="Singh A."/>
            <person name="Wilkins M.J."/>
            <person name="Karaoz U."/>
            <person name="Brodie E.L."/>
            <person name="Williams K.H."/>
            <person name="Hubbard S.S."/>
            <person name="Banfield J.F."/>
        </authorList>
    </citation>
    <scope>NUCLEOTIDE SEQUENCE [LARGE SCALE GENOMIC DNA]</scope>
</reference>
<evidence type="ECO:0000259" key="2">
    <source>
        <dbReference type="SMART" id="SM00507"/>
    </source>
</evidence>
<comment type="caution">
    <text evidence="3">The sequence shown here is derived from an EMBL/GenBank/DDBJ whole genome shotgun (WGS) entry which is preliminary data.</text>
</comment>
<evidence type="ECO:0000256" key="1">
    <source>
        <dbReference type="SAM" id="Coils"/>
    </source>
</evidence>
<dbReference type="Pfam" id="PF01844">
    <property type="entry name" value="HNH"/>
    <property type="match status" value="1"/>
</dbReference>
<sequence>MKIELHKIKVREVIKDYKDDAEEGVIGYNGKLDIRPKYQREFVYKDKQRDAVIDTVKNGFPLNVMYWVVRDDGGYEVLDGQQRTISLAQFVNGDFSLDFNGRLATFHNLTPEEQSQILEYELMIYFCEGTDKERLDWFRIINIAGEKLTDQELRNAVYTGTWLTDAKLKFSKTNCVAYLLANDDGSLLNGSPIRQEYLESALSWINNGEIEDYMSRHQHDANADELWNYFQDVIDWVRKTFTNYRREMAGVQWGPLYNEFKEAKLDAEKLESEIKELMQDEDVTKKSGIYPYVLTRQQKYLSIRAFTDKMKREAYERQNGKCPVCKKQWDISEMEADHITPWVEGGKTNAGNCQMLCREDNRRKSDI</sequence>
<dbReference type="GO" id="GO:0004519">
    <property type="term" value="F:endonuclease activity"/>
    <property type="evidence" value="ECO:0007669"/>
    <property type="project" value="UniProtKB-KW"/>
</dbReference>
<dbReference type="PANTHER" id="PTHR39639:SF1">
    <property type="entry name" value="DUF262 DOMAIN-CONTAINING PROTEIN"/>
    <property type="match status" value="1"/>
</dbReference>
<evidence type="ECO:0000313" key="3">
    <source>
        <dbReference type="EMBL" id="OGC68611.1"/>
    </source>
</evidence>